<keyword evidence="4" id="KW-1185">Reference proteome</keyword>
<evidence type="ECO:0000256" key="1">
    <source>
        <dbReference type="SAM" id="Phobius"/>
    </source>
</evidence>
<organism evidence="3 4">
    <name type="scientific">Populus alba x Populus x berolinensis</name>
    <dbReference type="NCBI Taxonomy" id="444605"/>
    <lineage>
        <taxon>Eukaryota</taxon>
        <taxon>Viridiplantae</taxon>
        <taxon>Streptophyta</taxon>
        <taxon>Embryophyta</taxon>
        <taxon>Tracheophyta</taxon>
        <taxon>Spermatophyta</taxon>
        <taxon>Magnoliopsida</taxon>
        <taxon>eudicotyledons</taxon>
        <taxon>Gunneridae</taxon>
        <taxon>Pentapetalae</taxon>
        <taxon>rosids</taxon>
        <taxon>fabids</taxon>
        <taxon>Malpighiales</taxon>
        <taxon>Salicaceae</taxon>
        <taxon>Saliceae</taxon>
        <taxon>Populus</taxon>
    </lineage>
</organism>
<evidence type="ECO:0000313" key="3">
    <source>
        <dbReference type="EMBL" id="KAJ6971334.1"/>
    </source>
</evidence>
<reference evidence="3" key="1">
    <citation type="journal article" date="2023" name="Mol. Ecol. Resour.">
        <title>Chromosome-level genome assembly of a triploid poplar Populus alba 'Berolinensis'.</title>
        <authorList>
            <person name="Chen S."/>
            <person name="Yu Y."/>
            <person name="Wang X."/>
            <person name="Wang S."/>
            <person name="Zhang T."/>
            <person name="Zhou Y."/>
            <person name="He R."/>
            <person name="Meng N."/>
            <person name="Wang Y."/>
            <person name="Liu W."/>
            <person name="Liu Z."/>
            <person name="Liu J."/>
            <person name="Guo Q."/>
            <person name="Huang H."/>
            <person name="Sederoff R.R."/>
            <person name="Wang G."/>
            <person name="Qu G."/>
            <person name="Chen S."/>
        </authorList>
    </citation>
    <scope>NUCLEOTIDE SEQUENCE</scope>
    <source>
        <strain evidence="3">SC-2020</strain>
    </source>
</reference>
<comment type="caution">
    <text evidence="3">The sequence shown here is derived from an EMBL/GenBank/DDBJ whole genome shotgun (WGS) entry which is preliminary data.</text>
</comment>
<gene>
    <name evidence="3" type="ORF">NC653_035569</name>
</gene>
<keyword evidence="1" id="KW-1133">Transmembrane helix</keyword>
<protein>
    <submittedName>
        <fullName evidence="3">Uncharacterized protein</fullName>
    </submittedName>
</protein>
<dbReference type="EMBL" id="JAQIZT010000015">
    <property type="protein sequence ID" value="KAJ6971334.1"/>
    <property type="molecule type" value="Genomic_DNA"/>
</dbReference>
<feature type="signal peptide" evidence="2">
    <location>
        <begin position="1"/>
        <end position="20"/>
    </location>
</feature>
<sequence>MMHLHFFSLFLFSYCGFCLGMPVDKTLSKIILLFILSQGNTQSGNSFNNLIPFSKYPYKDFDYGNQDMLESVKEEKRRKQMEAIAEDLFNTEKTMRNACCFLNYAGKAAWSCWFSSRTSYTWLTTGMRLLLIIFFIVMQYPLNFELPFPCSGILWNEFETI</sequence>
<evidence type="ECO:0000313" key="4">
    <source>
        <dbReference type="Proteomes" id="UP001164929"/>
    </source>
</evidence>
<name>A0AAD6PXH2_9ROSI</name>
<feature type="chain" id="PRO_5042098006" evidence="2">
    <location>
        <begin position="21"/>
        <end position="161"/>
    </location>
</feature>
<dbReference type="Proteomes" id="UP001164929">
    <property type="component" value="Chromosome 15"/>
</dbReference>
<proteinExistence type="predicted"/>
<evidence type="ECO:0000256" key="2">
    <source>
        <dbReference type="SAM" id="SignalP"/>
    </source>
</evidence>
<keyword evidence="1" id="KW-0472">Membrane</keyword>
<feature type="transmembrane region" description="Helical" evidence="1">
    <location>
        <begin position="120"/>
        <end position="138"/>
    </location>
</feature>
<dbReference type="AlphaFoldDB" id="A0AAD6PXH2"/>
<keyword evidence="2" id="KW-0732">Signal</keyword>
<accession>A0AAD6PXH2</accession>
<keyword evidence="1" id="KW-0812">Transmembrane</keyword>